<feature type="region of interest" description="Disordered" evidence="2">
    <location>
        <begin position="353"/>
        <end position="464"/>
    </location>
</feature>
<sequence length="464" mass="50110">MSTALNRLGALEAARKLQRRELTAVQLVRACFARIEQRENTIHAWTALQKQAALDHAEALDRSPLRGPLHGLPIGVKDLFDTVDLPTRYGSPIYERHHPGLDAAAVALCRHAGAIVIGKTVTTEFATYQAGPTRNPRNEAYTPGGSSSGSAAAVADDMVPFALGSQTAGSIIRPASYCGIVGYKPTFGAIPRAGVKSLAESLDTVGGFARSVPDVALFASVLMRDPRLLNLSYDAKPRIGMYRSLQWRHAQSETKEAFAQAAATLSRAGAHVEEVPLPPEHCMLVQLHADIMAFESSQSLAYERLEHAAQLSPKIQAILEAGAQISAEEHIKNLARAAESRAGGRLVRQVRRAAGARGQRRGAVRRPRHGRSAVLARLDPVRPAVPEPAVRHRPAGPAGGPATDRQTLRRPPHRGDRRLDPRAAAGRARARHRRLRHVAARLTRPAAPVVARSNASRKRRKPAG</sequence>
<evidence type="ECO:0000256" key="1">
    <source>
        <dbReference type="ARBA" id="ARBA00009199"/>
    </source>
</evidence>
<dbReference type="PANTHER" id="PTHR11895">
    <property type="entry name" value="TRANSAMIDASE"/>
    <property type="match status" value="1"/>
</dbReference>
<feature type="compositionally biased region" description="Basic residues" evidence="2">
    <location>
        <begin position="455"/>
        <end position="464"/>
    </location>
</feature>
<dbReference type="GO" id="GO:0050567">
    <property type="term" value="F:glutaminyl-tRNA synthase (glutamine-hydrolyzing) activity"/>
    <property type="evidence" value="ECO:0007669"/>
    <property type="project" value="UniProtKB-EC"/>
</dbReference>
<keyword evidence="4" id="KW-0436">Ligase</keyword>
<dbReference type="Gene3D" id="3.90.1300.10">
    <property type="entry name" value="Amidase signature (AS) domain"/>
    <property type="match status" value="1"/>
</dbReference>
<evidence type="ECO:0000259" key="3">
    <source>
        <dbReference type="Pfam" id="PF01425"/>
    </source>
</evidence>
<comment type="similarity">
    <text evidence="1">Belongs to the amidase family.</text>
</comment>
<name>A0A6S7D1Q6_9BURK</name>
<keyword evidence="5" id="KW-1185">Reference proteome</keyword>
<dbReference type="Pfam" id="PF01425">
    <property type="entry name" value="Amidase"/>
    <property type="match status" value="1"/>
</dbReference>
<dbReference type="InterPro" id="IPR036928">
    <property type="entry name" value="AS_sf"/>
</dbReference>
<dbReference type="InterPro" id="IPR000120">
    <property type="entry name" value="Amidase"/>
</dbReference>
<feature type="domain" description="Amidase" evidence="3">
    <location>
        <begin position="27"/>
        <end position="321"/>
    </location>
</feature>
<reference evidence="4 5" key="1">
    <citation type="submission" date="2020-04" db="EMBL/GenBank/DDBJ databases">
        <authorList>
            <person name="De Canck E."/>
        </authorList>
    </citation>
    <scope>NUCLEOTIDE SEQUENCE [LARGE SCALE GENOMIC DNA]</scope>
    <source>
        <strain evidence="4 5">LMG 26841</strain>
    </source>
</reference>
<feature type="compositionally biased region" description="Basic residues" evidence="2">
    <location>
        <begin position="358"/>
        <end position="371"/>
    </location>
</feature>
<dbReference type="EMBL" id="CADIKW010000003">
    <property type="protein sequence ID" value="CAB3856325.1"/>
    <property type="molecule type" value="Genomic_DNA"/>
</dbReference>
<organism evidence="4 5">
    <name type="scientific">Achromobacter dolens</name>
    <dbReference type="NCBI Taxonomy" id="1287738"/>
    <lineage>
        <taxon>Bacteria</taxon>
        <taxon>Pseudomonadati</taxon>
        <taxon>Pseudomonadota</taxon>
        <taxon>Betaproteobacteria</taxon>
        <taxon>Burkholderiales</taxon>
        <taxon>Alcaligenaceae</taxon>
        <taxon>Achromobacter</taxon>
    </lineage>
</organism>
<dbReference type="SUPFAM" id="SSF75304">
    <property type="entry name" value="Amidase signature (AS) enzymes"/>
    <property type="match status" value="1"/>
</dbReference>
<evidence type="ECO:0000313" key="5">
    <source>
        <dbReference type="Proteomes" id="UP000494272"/>
    </source>
</evidence>
<dbReference type="EC" id="6.3.5.7" evidence="4"/>
<proteinExistence type="inferred from homology"/>
<dbReference type="Proteomes" id="UP000494272">
    <property type="component" value="Unassembled WGS sequence"/>
</dbReference>
<dbReference type="PANTHER" id="PTHR11895:SF7">
    <property type="entry name" value="GLUTAMYL-TRNA(GLN) AMIDOTRANSFERASE SUBUNIT A, MITOCHONDRIAL"/>
    <property type="match status" value="1"/>
</dbReference>
<accession>A0A6S7D1Q6</accession>
<dbReference type="InterPro" id="IPR023631">
    <property type="entry name" value="Amidase_dom"/>
</dbReference>
<keyword evidence="4" id="KW-0808">Transferase</keyword>
<evidence type="ECO:0000313" key="4">
    <source>
        <dbReference type="EMBL" id="CAB3856325.1"/>
    </source>
</evidence>
<feature type="compositionally biased region" description="Basic residues" evidence="2">
    <location>
        <begin position="428"/>
        <end position="439"/>
    </location>
</feature>
<dbReference type="AlphaFoldDB" id="A0A6S7D1Q6"/>
<gene>
    <name evidence="4" type="primary">QRSL1</name>
    <name evidence="4" type="ORF">LMG26841_02223</name>
</gene>
<dbReference type="GO" id="GO:0016740">
    <property type="term" value="F:transferase activity"/>
    <property type="evidence" value="ECO:0007669"/>
    <property type="project" value="UniProtKB-KW"/>
</dbReference>
<evidence type="ECO:0000256" key="2">
    <source>
        <dbReference type="SAM" id="MobiDB-lite"/>
    </source>
</evidence>
<protein>
    <submittedName>
        <fullName evidence="4">Glutamyl-tRNA(Gln) amidotransferase subunit A, chloroplastic/mitochondrial</fullName>
        <ecNumber evidence="4">6.3.5.7</ecNumber>
    </submittedName>
</protein>